<dbReference type="GO" id="GO:0044183">
    <property type="term" value="F:protein folding chaperone"/>
    <property type="evidence" value="ECO:0007669"/>
    <property type="project" value="TreeGrafter"/>
</dbReference>
<dbReference type="GO" id="GO:0015031">
    <property type="term" value="P:protein transport"/>
    <property type="evidence" value="ECO:0007669"/>
    <property type="project" value="InterPro"/>
</dbReference>
<dbReference type="GO" id="GO:0051083">
    <property type="term" value="P:'de novo' cotranslational protein folding"/>
    <property type="evidence" value="ECO:0007669"/>
    <property type="project" value="TreeGrafter"/>
</dbReference>
<dbReference type="Proteomes" id="UP000292424">
    <property type="component" value="Chromosome"/>
</dbReference>
<gene>
    <name evidence="2" type="primary">tig</name>
    <name evidence="2" type="ORF">E0W69_003115</name>
</gene>
<dbReference type="InterPro" id="IPR037041">
    <property type="entry name" value="Trigger_fac_C_sf"/>
</dbReference>
<evidence type="ECO:0000313" key="3">
    <source>
        <dbReference type="Proteomes" id="UP000292424"/>
    </source>
</evidence>
<protein>
    <submittedName>
        <fullName evidence="2">Trigger factor</fullName>
        <ecNumber evidence="2">5.2.1.8</ecNumber>
    </submittedName>
</protein>
<evidence type="ECO:0000313" key="2">
    <source>
        <dbReference type="EMBL" id="QES87694.1"/>
    </source>
</evidence>
<dbReference type="InterPro" id="IPR027304">
    <property type="entry name" value="Trigger_fact/SurA_dom_sf"/>
</dbReference>
<dbReference type="InterPro" id="IPR036611">
    <property type="entry name" value="Trigger_fac_ribosome-bd_sf"/>
</dbReference>
<accession>A0A5P2FW03</accession>
<dbReference type="GO" id="GO:0003755">
    <property type="term" value="F:peptidyl-prolyl cis-trans isomerase activity"/>
    <property type="evidence" value="ECO:0007669"/>
    <property type="project" value="UniProtKB-EC"/>
</dbReference>
<keyword evidence="3" id="KW-1185">Reference proteome</keyword>
<dbReference type="InterPro" id="IPR005215">
    <property type="entry name" value="Trig_fac"/>
</dbReference>
<dbReference type="GO" id="GO:0043022">
    <property type="term" value="F:ribosome binding"/>
    <property type="evidence" value="ECO:0007669"/>
    <property type="project" value="TreeGrafter"/>
</dbReference>
<dbReference type="AlphaFoldDB" id="A0A5P2FW03"/>
<dbReference type="SUPFAM" id="SSF109998">
    <property type="entry name" value="Triger factor/SurA peptide-binding domain-like"/>
    <property type="match status" value="1"/>
</dbReference>
<name>A0A5P2FW03_9BACT</name>
<dbReference type="GO" id="GO:0043335">
    <property type="term" value="P:protein unfolding"/>
    <property type="evidence" value="ECO:0007669"/>
    <property type="project" value="TreeGrafter"/>
</dbReference>
<dbReference type="PANTHER" id="PTHR30560">
    <property type="entry name" value="TRIGGER FACTOR CHAPERONE AND PEPTIDYL-PROLYL CIS/TRANS ISOMERASE"/>
    <property type="match status" value="1"/>
</dbReference>
<dbReference type="RefSeq" id="WP_131328582.1">
    <property type="nucleotide sequence ID" value="NZ_CP044016.1"/>
</dbReference>
<dbReference type="NCBIfam" id="TIGR00115">
    <property type="entry name" value="tig"/>
    <property type="match status" value="1"/>
</dbReference>
<dbReference type="InterPro" id="IPR008881">
    <property type="entry name" value="Trigger_fac_ribosome-bd_bac"/>
</dbReference>
<dbReference type="KEGG" id="arac:E0W69_003115"/>
<dbReference type="OrthoDB" id="9767721at2"/>
<keyword evidence="2" id="KW-0413">Isomerase</keyword>
<dbReference type="Pfam" id="PF05697">
    <property type="entry name" value="Trigger_N"/>
    <property type="match status" value="1"/>
</dbReference>
<proteinExistence type="predicted"/>
<dbReference type="Gene3D" id="3.30.70.1050">
    <property type="entry name" value="Trigger factor ribosome-binding domain"/>
    <property type="match status" value="1"/>
</dbReference>
<organism evidence="2 3">
    <name type="scientific">Rhizosphaericola mali</name>
    <dbReference type="NCBI Taxonomy" id="2545455"/>
    <lineage>
        <taxon>Bacteria</taxon>
        <taxon>Pseudomonadati</taxon>
        <taxon>Bacteroidota</taxon>
        <taxon>Chitinophagia</taxon>
        <taxon>Chitinophagales</taxon>
        <taxon>Chitinophagaceae</taxon>
        <taxon>Rhizosphaericola</taxon>
    </lineage>
</organism>
<dbReference type="PIRSF" id="PIRSF003095">
    <property type="entry name" value="Trigger_factor"/>
    <property type="match status" value="1"/>
</dbReference>
<reference evidence="2 3" key="1">
    <citation type="submission" date="2019-09" db="EMBL/GenBank/DDBJ databases">
        <title>Complete genome sequence of Arachidicoccus sp. B3-10 isolated from apple orchard soil.</title>
        <authorList>
            <person name="Kim H.S."/>
            <person name="Han K.-I."/>
            <person name="Suh M.K."/>
            <person name="Lee K.C."/>
            <person name="Eom M.K."/>
            <person name="Kim J.-S."/>
            <person name="Kang S.W."/>
            <person name="Sin Y."/>
            <person name="Lee J.-S."/>
        </authorList>
    </citation>
    <scope>NUCLEOTIDE SEQUENCE [LARGE SCALE GENOMIC DNA]</scope>
    <source>
        <strain evidence="2 3">B3-10</strain>
    </source>
</reference>
<dbReference type="SUPFAM" id="SSF102735">
    <property type="entry name" value="Trigger factor ribosome-binding domain"/>
    <property type="match status" value="1"/>
</dbReference>
<dbReference type="Gene3D" id="1.10.3120.10">
    <property type="entry name" value="Trigger factor, C-terminal domain"/>
    <property type="match status" value="1"/>
</dbReference>
<dbReference type="PANTHER" id="PTHR30560:SF3">
    <property type="entry name" value="TRIGGER FACTOR-LIKE PROTEIN TIG, CHLOROPLASTIC"/>
    <property type="match status" value="1"/>
</dbReference>
<sequence>MATITRENIGKLNDKLVVKLAKDDYFPQFEKSLKTYAKSANIPGFRKGMVPTGLVKKMYGQGILTEELFKSVDKELSQYLQDEKVNILVQPIPFEEENNELNVDVNAPKEYTFTFEVGLEPEVNVDVKKINVTRYKIDVTDEMLNEEINKLELRHGKYSEPETISNDDDVLNVDLKESDKDGNLVEGGIQKGTSVLLKNLTAATRKKVEGQKKDFKLVIQLSKAFEDKDLENIIAQLGLDTEDKNSAKKYFEMTLLKLGSIERPEMNEEFFEKVFPGKEIKTEEAFKTALKEELSSYFNAQASGQIHDQIFHHLTDHTKLEFPQEFLKRWLIANNKGEKSAEEVEKELPAFENQLQWSIISNKLSQENEVKVEPNDLKDFARQQLMGYLGGQMDLSGDTSWINDYTDRMMKDQKFIEQAYGQVMATKLFEKLEGQVTAKEEAISEEAFSKMLQEHQHHH</sequence>
<dbReference type="EMBL" id="CP044016">
    <property type="protein sequence ID" value="QES87694.1"/>
    <property type="molecule type" value="Genomic_DNA"/>
</dbReference>
<dbReference type="EC" id="5.2.1.8" evidence="2"/>
<feature type="domain" description="Trigger factor ribosome-binding bacterial" evidence="1">
    <location>
        <begin position="4"/>
        <end position="151"/>
    </location>
</feature>
<evidence type="ECO:0000259" key="1">
    <source>
        <dbReference type="Pfam" id="PF05697"/>
    </source>
</evidence>